<evidence type="ECO:0000313" key="4">
    <source>
        <dbReference type="Proteomes" id="UP000468928"/>
    </source>
</evidence>
<sequence length="67" mass="7044">MPGKEIDRVRARSAWATVRESPVITAIAVAPFALALGVVWWLFGGIAALVLLVVLGGVAVYGGKLLR</sequence>
<feature type="transmembrane region" description="Helical" evidence="1">
    <location>
        <begin position="21"/>
        <end position="40"/>
    </location>
</feature>
<protein>
    <submittedName>
        <fullName evidence="2">Uncharacterized protein</fullName>
    </submittedName>
</protein>
<keyword evidence="1" id="KW-0472">Membrane</keyword>
<evidence type="ECO:0000313" key="2">
    <source>
        <dbReference type="EMBL" id="NEW44541.1"/>
    </source>
</evidence>
<keyword evidence="1" id="KW-1133">Transmembrane helix</keyword>
<organism evidence="2 4">
    <name type="scientific">Nocardia cyriacigeorgica</name>
    <dbReference type="NCBI Taxonomy" id="135487"/>
    <lineage>
        <taxon>Bacteria</taxon>
        <taxon>Bacillati</taxon>
        <taxon>Actinomycetota</taxon>
        <taxon>Actinomycetes</taxon>
        <taxon>Mycobacteriales</taxon>
        <taxon>Nocardiaceae</taxon>
        <taxon>Nocardia</taxon>
    </lineage>
</organism>
<reference evidence="4 5" key="1">
    <citation type="submission" date="2020-01" db="EMBL/GenBank/DDBJ databases">
        <title>Genetics and antimicrobial susceptibilities of Nocardia species isolated from the soil; a comparison with species isolated from humans.</title>
        <authorList>
            <person name="Carrasco G."/>
            <person name="Monzon S."/>
            <person name="Sansegundo M."/>
            <person name="Garcia E."/>
            <person name="Garrido N."/>
            <person name="Medina M.J."/>
            <person name="Villalon P."/>
            <person name="Ramirez-Arocha A.C."/>
            <person name="Jimenez P."/>
            <person name="Cuesta I."/>
            <person name="Valdezate S."/>
        </authorList>
    </citation>
    <scope>NUCLEOTIDE SEQUENCE [LARGE SCALE GENOMIC DNA]</scope>
    <source>
        <strain evidence="2 4">CNM20110639</strain>
        <strain evidence="3 5">CNM20110649</strain>
    </source>
</reference>
<dbReference type="Proteomes" id="UP000468928">
    <property type="component" value="Unassembled WGS sequence"/>
</dbReference>
<dbReference type="RefSeq" id="WP_163825563.1">
    <property type="nucleotide sequence ID" value="NZ_JAAGUX010000012.1"/>
</dbReference>
<keyword evidence="5" id="KW-1185">Reference proteome</keyword>
<comment type="caution">
    <text evidence="2">The sequence shown here is derived from an EMBL/GenBank/DDBJ whole genome shotgun (WGS) entry which is preliminary data.</text>
</comment>
<name>A0A6P1D500_9NOCA</name>
<dbReference type="Proteomes" id="UP000470876">
    <property type="component" value="Unassembled WGS sequence"/>
</dbReference>
<dbReference type="EMBL" id="JAAGUZ010000018">
    <property type="protein sequence ID" value="NEW44541.1"/>
    <property type="molecule type" value="Genomic_DNA"/>
</dbReference>
<gene>
    <name evidence="2" type="ORF">GV789_08750</name>
    <name evidence="3" type="ORF">GV794_09555</name>
</gene>
<dbReference type="EMBL" id="JAAGUX010000012">
    <property type="protein sequence ID" value="NEW55899.1"/>
    <property type="molecule type" value="Genomic_DNA"/>
</dbReference>
<dbReference type="AlphaFoldDB" id="A0A6P1D500"/>
<keyword evidence="1" id="KW-0812">Transmembrane</keyword>
<accession>A0A6P1D500</accession>
<proteinExistence type="predicted"/>
<evidence type="ECO:0000313" key="3">
    <source>
        <dbReference type="EMBL" id="NEW55899.1"/>
    </source>
</evidence>
<feature type="transmembrane region" description="Helical" evidence="1">
    <location>
        <begin position="46"/>
        <end position="66"/>
    </location>
</feature>
<evidence type="ECO:0000256" key="1">
    <source>
        <dbReference type="SAM" id="Phobius"/>
    </source>
</evidence>
<evidence type="ECO:0000313" key="5">
    <source>
        <dbReference type="Proteomes" id="UP000470876"/>
    </source>
</evidence>